<dbReference type="RefSeq" id="WP_064399939.1">
    <property type="nucleotide sequence ID" value="NZ_LQIR01000068.1"/>
</dbReference>
<accession>A0A101A041</accession>
<evidence type="ECO:0000259" key="3">
    <source>
        <dbReference type="PROSITE" id="PS50801"/>
    </source>
</evidence>
<dbReference type="CDD" id="cd07043">
    <property type="entry name" value="STAS_anti-anti-sigma_factors"/>
    <property type="match status" value="1"/>
</dbReference>
<dbReference type="Gene3D" id="3.30.750.24">
    <property type="entry name" value="STAS domain"/>
    <property type="match status" value="1"/>
</dbReference>
<dbReference type="Pfam" id="PF13466">
    <property type="entry name" value="STAS_2"/>
    <property type="match status" value="1"/>
</dbReference>
<dbReference type="SUPFAM" id="SSF52091">
    <property type="entry name" value="SpoIIaa-like"/>
    <property type="match status" value="1"/>
</dbReference>
<comment type="similarity">
    <text evidence="1 2">Belongs to the anti-sigma-factor antagonist family.</text>
</comment>
<evidence type="ECO:0000313" key="5">
    <source>
        <dbReference type="Proteomes" id="UP000053707"/>
    </source>
</evidence>
<dbReference type="AlphaFoldDB" id="A0A101A041"/>
<dbReference type="InterPro" id="IPR036513">
    <property type="entry name" value="STAS_dom_sf"/>
</dbReference>
<gene>
    <name evidence="4" type="ORF">AU192_00360</name>
</gene>
<organism evidence="4 5">
    <name type="scientific">Mycobacterium lehmannii</name>
    <dbReference type="NCBI Taxonomy" id="2048550"/>
    <lineage>
        <taxon>Bacteria</taxon>
        <taxon>Bacillati</taxon>
        <taxon>Actinomycetota</taxon>
        <taxon>Actinomycetes</taxon>
        <taxon>Mycobacteriales</taxon>
        <taxon>Mycobacteriaceae</taxon>
        <taxon>Mycobacterium</taxon>
    </lineage>
</organism>
<dbReference type="GO" id="GO:0043856">
    <property type="term" value="F:anti-sigma factor antagonist activity"/>
    <property type="evidence" value="ECO:0007669"/>
    <property type="project" value="InterPro"/>
</dbReference>
<protein>
    <recommendedName>
        <fullName evidence="2">Anti-sigma factor antagonist</fullName>
    </recommendedName>
</protein>
<dbReference type="PROSITE" id="PS50801">
    <property type="entry name" value="STAS"/>
    <property type="match status" value="1"/>
</dbReference>
<feature type="domain" description="STAS" evidence="3">
    <location>
        <begin position="16"/>
        <end position="118"/>
    </location>
</feature>
<evidence type="ECO:0000256" key="2">
    <source>
        <dbReference type="RuleBase" id="RU003749"/>
    </source>
</evidence>
<comment type="caution">
    <text evidence="4">The sequence shown here is derived from an EMBL/GenBank/DDBJ whole genome shotgun (WGS) entry which is preliminary data.</text>
</comment>
<evidence type="ECO:0000256" key="1">
    <source>
        <dbReference type="ARBA" id="ARBA00009013"/>
    </source>
</evidence>
<name>A0A101A041_9MYCO</name>
<keyword evidence="5" id="KW-1185">Reference proteome</keyword>
<dbReference type="EMBL" id="LQIR01000068">
    <property type="protein sequence ID" value="KUI07209.1"/>
    <property type="molecule type" value="Genomic_DNA"/>
</dbReference>
<dbReference type="InterPro" id="IPR058548">
    <property type="entry name" value="MlaB-like_STAS"/>
</dbReference>
<reference evidence="4 5" key="1">
    <citation type="submission" date="2016-01" db="EMBL/GenBank/DDBJ databases">
        <authorList>
            <consortium name="TB Trials Study Group"/>
            <person name="Sutton G."/>
            <person name="Brinkac L."/>
            <person name="Sanka R."/>
            <person name="Adams M."/>
            <person name="Lau E.L."/>
            <person name="Macaden R."/>
            <person name="Grewal H.M.S."/>
        </authorList>
    </citation>
    <scope>NUCLEOTIDE SEQUENCE [LARGE SCALE GENOMIC DNA]</scope>
    <source>
        <strain evidence="4 5">IS-1744</strain>
    </source>
</reference>
<dbReference type="PANTHER" id="PTHR33495">
    <property type="entry name" value="ANTI-SIGMA FACTOR ANTAGONIST TM_1081-RELATED-RELATED"/>
    <property type="match status" value="1"/>
</dbReference>
<dbReference type="InterPro" id="IPR003658">
    <property type="entry name" value="Anti-sigma_ant"/>
</dbReference>
<dbReference type="InterPro" id="IPR002645">
    <property type="entry name" value="STAS_dom"/>
</dbReference>
<sequence>MTLTLKSDVTIPSARIHVAGDLDYGHTAPLVDAVCELLATNIGVKDLHLDFAQLEFLDSTGLSALLVIHREVTRSGLKLHLDNRPRQLDRVLEITGLLEHLTSGETTAPQRSDEIEIG</sequence>
<evidence type="ECO:0000313" key="4">
    <source>
        <dbReference type="EMBL" id="KUI07209.1"/>
    </source>
</evidence>
<dbReference type="Proteomes" id="UP000053707">
    <property type="component" value="Unassembled WGS sequence"/>
</dbReference>
<proteinExistence type="inferred from homology"/>
<dbReference type="NCBIfam" id="TIGR00377">
    <property type="entry name" value="ant_ant_sig"/>
    <property type="match status" value="1"/>
</dbReference>